<evidence type="ECO:0000256" key="2">
    <source>
        <dbReference type="ARBA" id="ARBA00022475"/>
    </source>
</evidence>
<reference evidence="13 14" key="1">
    <citation type="submission" date="2018-08" db="EMBL/GenBank/DDBJ databases">
        <title>Lysobacter sp. zong2l5, whole genome shotgun sequence.</title>
        <authorList>
            <person name="Zhang X."/>
            <person name="Feng G."/>
            <person name="Zhu H."/>
        </authorList>
    </citation>
    <scope>NUCLEOTIDE SEQUENCE [LARGE SCALE GENOMIC DNA]</scope>
    <source>
        <strain evidence="14">zong2l5</strain>
    </source>
</reference>
<dbReference type="GO" id="GO:0004222">
    <property type="term" value="F:metalloendopeptidase activity"/>
    <property type="evidence" value="ECO:0007669"/>
    <property type="project" value="InterPro"/>
</dbReference>
<dbReference type="Proteomes" id="UP000264492">
    <property type="component" value="Unassembled WGS sequence"/>
</dbReference>
<dbReference type="GO" id="GO:0046872">
    <property type="term" value="F:metal ion binding"/>
    <property type="evidence" value="ECO:0007669"/>
    <property type="project" value="UniProtKB-KW"/>
</dbReference>
<evidence type="ECO:0000256" key="9">
    <source>
        <dbReference type="ARBA" id="ARBA00023049"/>
    </source>
</evidence>
<accession>A0A371K6J4</accession>
<protein>
    <submittedName>
        <fullName evidence="13">Peptidase M48 Ste24p</fullName>
    </submittedName>
</protein>
<evidence type="ECO:0000256" key="7">
    <source>
        <dbReference type="ARBA" id="ARBA00022833"/>
    </source>
</evidence>
<dbReference type="AlphaFoldDB" id="A0A371K6J4"/>
<organism evidence="13 14">
    <name type="scientific">Lysobacter silvisoli</name>
    <dbReference type="NCBI Taxonomy" id="2293254"/>
    <lineage>
        <taxon>Bacteria</taxon>
        <taxon>Pseudomonadati</taxon>
        <taxon>Pseudomonadota</taxon>
        <taxon>Gammaproteobacteria</taxon>
        <taxon>Lysobacterales</taxon>
        <taxon>Lysobacteraceae</taxon>
        <taxon>Lysobacter</taxon>
    </lineage>
</organism>
<dbReference type="Pfam" id="PF01435">
    <property type="entry name" value="Peptidase_M48"/>
    <property type="match status" value="1"/>
</dbReference>
<evidence type="ECO:0000256" key="3">
    <source>
        <dbReference type="ARBA" id="ARBA00022670"/>
    </source>
</evidence>
<keyword evidence="14" id="KW-1185">Reference proteome</keyword>
<keyword evidence="3" id="KW-0645">Protease</keyword>
<dbReference type="EMBL" id="QTSU01000001">
    <property type="protein sequence ID" value="RDZ29470.1"/>
    <property type="molecule type" value="Genomic_DNA"/>
</dbReference>
<keyword evidence="2" id="KW-1003">Cell membrane</keyword>
<evidence type="ECO:0000313" key="13">
    <source>
        <dbReference type="EMBL" id="RDZ29470.1"/>
    </source>
</evidence>
<evidence type="ECO:0000256" key="6">
    <source>
        <dbReference type="ARBA" id="ARBA00022801"/>
    </source>
</evidence>
<feature type="transmembrane region" description="Helical" evidence="11">
    <location>
        <begin position="208"/>
        <end position="230"/>
    </location>
</feature>
<gene>
    <name evidence="13" type="ORF">DX914_10445</name>
</gene>
<evidence type="ECO:0000313" key="14">
    <source>
        <dbReference type="Proteomes" id="UP000264492"/>
    </source>
</evidence>
<evidence type="ECO:0000259" key="12">
    <source>
        <dbReference type="Pfam" id="PF01435"/>
    </source>
</evidence>
<evidence type="ECO:0000256" key="1">
    <source>
        <dbReference type="ARBA" id="ARBA00001947"/>
    </source>
</evidence>
<evidence type="ECO:0000256" key="5">
    <source>
        <dbReference type="ARBA" id="ARBA00022723"/>
    </source>
</evidence>
<keyword evidence="6" id="KW-0378">Hydrolase</keyword>
<keyword evidence="9" id="KW-0482">Metalloprotease</keyword>
<feature type="domain" description="Peptidase M48" evidence="12">
    <location>
        <begin position="95"/>
        <end position="310"/>
    </location>
</feature>
<feature type="transmembrane region" description="Helical" evidence="11">
    <location>
        <begin position="46"/>
        <end position="64"/>
    </location>
</feature>
<dbReference type="PANTHER" id="PTHR43221">
    <property type="entry name" value="PROTEASE HTPX"/>
    <property type="match status" value="1"/>
</dbReference>
<dbReference type="Gene3D" id="3.30.2010.10">
    <property type="entry name" value="Metalloproteases ('zincins'), catalytic domain"/>
    <property type="match status" value="1"/>
</dbReference>
<proteinExistence type="predicted"/>
<dbReference type="InterPro" id="IPR050083">
    <property type="entry name" value="HtpX_protease"/>
</dbReference>
<keyword evidence="5" id="KW-0479">Metal-binding</keyword>
<keyword evidence="4 11" id="KW-0812">Transmembrane</keyword>
<sequence>MNFFERQAQARRTSTRLVLLFVLAVAAIVLAVDLAVLVFAGPHPGLLALATLGTLAVIGLGSLFRIASLRGGGESVAQSLGGVPVPEDTADPSLRRLRNVVEEIAIASGVPVPKLYVLEHEAGINAFAAGYSTSDAAVAVTRGALDRLNRDELQGVIAHEFSHILNGDMRLNIRLIGVLFGILMLAIIGRKILEGGRGGGRLGRSVSVILVAALLAMLVGYVGLFFGRMIKASVSRTRERLADASAVQFTRQTAGLAGALKKIGGLHEGAKLNDRADAEEISHMLFGDGVGVNGWFATHPPLLERIRALEPSFRADQLEQLSRRWAQEPPQGLQEDRMLGLAAVPPPLPPADSVHALTPPMVAAQVAQPGADDYRRADSIVSTLPDELRALAKQREAVLPLLLALLLDEDAAVAARQRYEIAARLGQDLAEQAVQLRAGALAGLHPMLRLPLAALAFPVLRLRPRPQLESFTDAVQAAVNADGRVSLFEYCLARLLTVQVTESLDPSRHARFGRRKPAAVAAELATLLAVVAQAGHADTAAAQRAYLAGLQRVLPNEHRPYAPPANGVLALDGVWEALDALDPLAKQALVEGVTAAVSHDGRIAVAEAELLRTICAVLHCPLPPMLAKA</sequence>
<name>A0A371K6J4_9GAMM</name>
<dbReference type="OrthoDB" id="15218at2"/>
<dbReference type="GO" id="GO:0006508">
    <property type="term" value="P:proteolysis"/>
    <property type="evidence" value="ECO:0007669"/>
    <property type="project" value="UniProtKB-KW"/>
</dbReference>
<dbReference type="RefSeq" id="WP_115858908.1">
    <property type="nucleotide sequence ID" value="NZ_QTSU01000001.1"/>
</dbReference>
<dbReference type="CDD" id="cd07340">
    <property type="entry name" value="M48B_Htpx_like"/>
    <property type="match status" value="1"/>
</dbReference>
<evidence type="ECO:0000256" key="4">
    <source>
        <dbReference type="ARBA" id="ARBA00022692"/>
    </source>
</evidence>
<comment type="cofactor">
    <cofactor evidence="1">
        <name>Zn(2+)</name>
        <dbReference type="ChEBI" id="CHEBI:29105"/>
    </cofactor>
</comment>
<evidence type="ECO:0000256" key="11">
    <source>
        <dbReference type="SAM" id="Phobius"/>
    </source>
</evidence>
<feature type="transmembrane region" description="Helical" evidence="11">
    <location>
        <begin position="17"/>
        <end position="40"/>
    </location>
</feature>
<evidence type="ECO:0000256" key="10">
    <source>
        <dbReference type="ARBA" id="ARBA00023136"/>
    </source>
</evidence>
<feature type="transmembrane region" description="Helical" evidence="11">
    <location>
        <begin position="171"/>
        <end position="188"/>
    </location>
</feature>
<keyword evidence="10 11" id="KW-0472">Membrane</keyword>
<keyword evidence="7" id="KW-0862">Zinc</keyword>
<dbReference type="PANTHER" id="PTHR43221:SF2">
    <property type="entry name" value="PROTEASE HTPX HOMOLOG"/>
    <property type="match status" value="1"/>
</dbReference>
<dbReference type="InterPro" id="IPR001915">
    <property type="entry name" value="Peptidase_M48"/>
</dbReference>
<comment type="caution">
    <text evidence="13">The sequence shown here is derived from an EMBL/GenBank/DDBJ whole genome shotgun (WGS) entry which is preliminary data.</text>
</comment>
<keyword evidence="8 11" id="KW-1133">Transmembrane helix</keyword>
<evidence type="ECO:0000256" key="8">
    <source>
        <dbReference type="ARBA" id="ARBA00022989"/>
    </source>
</evidence>